<protein>
    <submittedName>
        <fullName evidence="1">Uncharacterized protein</fullName>
    </submittedName>
</protein>
<evidence type="ECO:0000313" key="1">
    <source>
        <dbReference type="EMBL" id="KAJ9053884.1"/>
    </source>
</evidence>
<name>A0ACC2RUZ8_9FUNG</name>
<dbReference type="EMBL" id="QTSX02006482">
    <property type="protein sequence ID" value="KAJ9053884.1"/>
    <property type="molecule type" value="Genomic_DNA"/>
</dbReference>
<organism evidence="1 2">
    <name type="scientific">Entomophthora muscae</name>
    <dbReference type="NCBI Taxonomy" id="34485"/>
    <lineage>
        <taxon>Eukaryota</taxon>
        <taxon>Fungi</taxon>
        <taxon>Fungi incertae sedis</taxon>
        <taxon>Zoopagomycota</taxon>
        <taxon>Entomophthoromycotina</taxon>
        <taxon>Entomophthoromycetes</taxon>
        <taxon>Entomophthorales</taxon>
        <taxon>Entomophthoraceae</taxon>
        <taxon>Entomophthora</taxon>
    </lineage>
</organism>
<keyword evidence="2" id="KW-1185">Reference proteome</keyword>
<evidence type="ECO:0000313" key="2">
    <source>
        <dbReference type="Proteomes" id="UP001165960"/>
    </source>
</evidence>
<gene>
    <name evidence="1" type="ORF">DSO57_1020054</name>
</gene>
<proteinExistence type="predicted"/>
<comment type="caution">
    <text evidence="1">The sequence shown here is derived from an EMBL/GenBank/DDBJ whole genome shotgun (WGS) entry which is preliminary data.</text>
</comment>
<dbReference type="Proteomes" id="UP001165960">
    <property type="component" value="Unassembled WGS sequence"/>
</dbReference>
<reference evidence="1" key="1">
    <citation type="submission" date="2022-04" db="EMBL/GenBank/DDBJ databases">
        <title>Genome of the entomopathogenic fungus Entomophthora muscae.</title>
        <authorList>
            <person name="Elya C."/>
            <person name="Lovett B.R."/>
            <person name="Lee E."/>
            <person name="Macias A.M."/>
            <person name="Hajek A.E."/>
            <person name="De Bivort B.L."/>
            <person name="Kasson M.T."/>
            <person name="De Fine Licht H.H."/>
            <person name="Stajich J.E."/>
        </authorList>
    </citation>
    <scope>NUCLEOTIDE SEQUENCE</scope>
    <source>
        <strain evidence="1">Berkeley</strain>
    </source>
</reference>
<sequence length="67" mass="7767">MSKIPQELSQSRRGIQALAKATTSCKESGAFYGNCVKVHFYEISRGVCQEEFLKFKDCVQTMMKRRW</sequence>
<accession>A0ACC2RUZ8</accession>